<evidence type="ECO:0000313" key="2">
    <source>
        <dbReference type="EMBL" id="MXQ82023.1"/>
    </source>
</evidence>
<evidence type="ECO:0000256" key="1">
    <source>
        <dbReference type="SAM" id="Phobius"/>
    </source>
</evidence>
<dbReference type="Proteomes" id="UP000322234">
    <property type="component" value="Unassembled WGS sequence"/>
</dbReference>
<keyword evidence="1" id="KW-1133">Transmembrane helix</keyword>
<gene>
    <name evidence="2" type="ORF">E5288_WYG005033</name>
</gene>
<keyword evidence="1" id="KW-0812">Transmembrane</keyword>
<proteinExistence type="predicted"/>
<accession>A0A6B0R3F7</accession>
<comment type="caution">
    <text evidence="2">The sequence shown here is derived from an EMBL/GenBank/DDBJ whole genome shotgun (WGS) entry which is preliminary data.</text>
</comment>
<evidence type="ECO:0000313" key="3">
    <source>
        <dbReference type="Proteomes" id="UP000322234"/>
    </source>
</evidence>
<sequence>MLLLRFVTSNHAVEWNMVCRHPRDMSHVLLQPKPWPLPRMCDGLQPELLNSCRILRESDYGKNDNVIQVDHLELHEAAAVKQLTAMESVMIPQQAREPGSPNPARQMQNGLAEAALTGAVVNKTLMSRAFMRVLMIGKSVLRMWSPYVTALLSILSSVYGVRKRSDLRVGNLEFGLNSTS</sequence>
<protein>
    <submittedName>
        <fullName evidence="2">Uncharacterized protein</fullName>
    </submittedName>
</protein>
<dbReference type="EMBL" id="VBQZ03000009">
    <property type="protein sequence ID" value="MXQ82023.1"/>
    <property type="molecule type" value="Genomic_DNA"/>
</dbReference>
<keyword evidence="3" id="KW-1185">Reference proteome</keyword>
<dbReference type="AlphaFoldDB" id="A0A6B0R3F7"/>
<feature type="transmembrane region" description="Helical" evidence="1">
    <location>
        <begin position="144"/>
        <end position="161"/>
    </location>
</feature>
<organism evidence="2 3">
    <name type="scientific">Bos mutus</name>
    <name type="common">wild yak</name>
    <dbReference type="NCBI Taxonomy" id="72004"/>
    <lineage>
        <taxon>Eukaryota</taxon>
        <taxon>Metazoa</taxon>
        <taxon>Chordata</taxon>
        <taxon>Craniata</taxon>
        <taxon>Vertebrata</taxon>
        <taxon>Euteleostomi</taxon>
        <taxon>Mammalia</taxon>
        <taxon>Eutheria</taxon>
        <taxon>Laurasiatheria</taxon>
        <taxon>Artiodactyla</taxon>
        <taxon>Ruminantia</taxon>
        <taxon>Pecora</taxon>
        <taxon>Bovidae</taxon>
        <taxon>Bovinae</taxon>
        <taxon>Bos</taxon>
    </lineage>
</organism>
<reference evidence="2" key="1">
    <citation type="submission" date="2019-10" db="EMBL/GenBank/DDBJ databases">
        <title>The sequence and de novo assembly of the wild yak genome.</title>
        <authorList>
            <person name="Liu Y."/>
        </authorList>
    </citation>
    <scope>NUCLEOTIDE SEQUENCE [LARGE SCALE GENOMIC DNA]</scope>
    <source>
        <strain evidence="2">WY2019</strain>
    </source>
</reference>
<name>A0A6B0R3F7_9CETA</name>
<keyword evidence="1" id="KW-0472">Membrane</keyword>